<accession>A0A9Q0FPQ5</accession>
<evidence type="ECO:0000313" key="4">
    <source>
        <dbReference type="Proteomes" id="UP001141552"/>
    </source>
</evidence>
<dbReference type="InterPro" id="IPR001810">
    <property type="entry name" value="F-box_dom"/>
</dbReference>
<reference evidence="3" key="1">
    <citation type="submission" date="2022-02" db="EMBL/GenBank/DDBJ databases">
        <authorList>
            <person name="Henning P.M."/>
            <person name="McCubbin A.G."/>
            <person name="Shore J.S."/>
        </authorList>
    </citation>
    <scope>NUCLEOTIDE SEQUENCE</scope>
    <source>
        <strain evidence="3">F60SS</strain>
        <tissue evidence="3">Leaves</tissue>
    </source>
</reference>
<feature type="compositionally biased region" description="Low complexity" evidence="1">
    <location>
        <begin position="1"/>
        <end position="20"/>
    </location>
</feature>
<feature type="region of interest" description="Disordered" evidence="1">
    <location>
        <begin position="1"/>
        <end position="23"/>
    </location>
</feature>
<gene>
    <name evidence="3" type="ORF">Tsubulata_047642</name>
</gene>
<dbReference type="SUPFAM" id="SSF81383">
    <property type="entry name" value="F-box domain"/>
    <property type="match status" value="1"/>
</dbReference>
<keyword evidence="4" id="KW-1185">Reference proteome</keyword>
<dbReference type="EMBL" id="JAKUCV010004656">
    <property type="protein sequence ID" value="KAJ4834609.1"/>
    <property type="molecule type" value="Genomic_DNA"/>
</dbReference>
<dbReference type="SMART" id="SM00256">
    <property type="entry name" value="FBOX"/>
    <property type="match status" value="1"/>
</dbReference>
<evidence type="ECO:0000256" key="1">
    <source>
        <dbReference type="SAM" id="MobiDB-lite"/>
    </source>
</evidence>
<comment type="caution">
    <text evidence="3">The sequence shown here is derived from an EMBL/GenBank/DDBJ whole genome shotgun (WGS) entry which is preliminary data.</text>
</comment>
<organism evidence="3 4">
    <name type="scientific">Turnera subulata</name>
    <dbReference type="NCBI Taxonomy" id="218843"/>
    <lineage>
        <taxon>Eukaryota</taxon>
        <taxon>Viridiplantae</taxon>
        <taxon>Streptophyta</taxon>
        <taxon>Embryophyta</taxon>
        <taxon>Tracheophyta</taxon>
        <taxon>Spermatophyta</taxon>
        <taxon>Magnoliopsida</taxon>
        <taxon>eudicotyledons</taxon>
        <taxon>Gunneridae</taxon>
        <taxon>Pentapetalae</taxon>
        <taxon>rosids</taxon>
        <taxon>fabids</taxon>
        <taxon>Malpighiales</taxon>
        <taxon>Passifloraceae</taxon>
        <taxon>Turnera</taxon>
    </lineage>
</organism>
<dbReference type="AlphaFoldDB" id="A0A9Q0FPQ5"/>
<evidence type="ECO:0000313" key="3">
    <source>
        <dbReference type="EMBL" id="KAJ4834609.1"/>
    </source>
</evidence>
<dbReference type="Proteomes" id="UP001141552">
    <property type="component" value="Unassembled WGS sequence"/>
</dbReference>
<sequence>MATSGNLSSSSGSSTSTTSTDNCLLPPEIVEEILSLLPSKPIHRFRSLSKSWSTLLVSLDFHQFRCKSTPPKKTIPRVLRLQTSCSVYDRYPSNRFVISSYYPDAGGFFAPYHQRPAKIKRPTKINVLVMKEYCNEASWVHYVSYTPYNGVFNDAIYLSNSIPRSAKDGRYIILQYSSGCIDVLKWINNNPDEGSDEADEQYSNKIKFYDRDESLTAIPYTEALTSPYASTGIHRSRNS</sequence>
<reference evidence="3" key="2">
    <citation type="journal article" date="2023" name="Plants (Basel)">
        <title>Annotation of the Turnera subulata (Passifloraceae) Draft Genome Reveals the S-Locus Evolved after the Divergence of Turneroideae from Passifloroideae in a Stepwise Manner.</title>
        <authorList>
            <person name="Henning P.M."/>
            <person name="Roalson E.H."/>
            <person name="Mir W."/>
            <person name="McCubbin A.G."/>
            <person name="Shore J.S."/>
        </authorList>
    </citation>
    <scope>NUCLEOTIDE SEQUENCE</scope>
    <source>
        <strain evidence="3">F60SS</strain>
    </source>
</reference>
<feature type="domain" description="F-box" evidence="2">
    <location>
        <begin position="25"/>
        <end position="65"/>
    </location>
</feature>
<dbReference type="InterPro" id="IPR036047">
    <property type="entry name" value="F-box-like_dom_sf"/>
</dbReference>
<proteinExistence type="predicted"/>
<evidence type="ECO:0000259" key="2">
    <source>
        <dbReference type="SMART" id="SM00256"/>
    </source>
</evidence>
<protein>
    <recommendedName>
        <fullName evidence="2">F-box domain-containing protein</fullName>
    </recommendedName>
</protein>
<dbReference type="Pfam" id="PF00646">
    <property type="entry name" value="F-box"/>
    <property type="match status" value="1"/>
</dbReference>
<name>A0A9Q0FPQ5_9ROSI</name>
<dbReference type="OrthoDB" id="5319261at2759"/>